<feature type="transmembrane region" description="Helical" evidence="1">
    <location>
        <begin position="211"/>
        <end position="239"/>
    </location>
</feature>
<accession>A0A1G2B687</accession>
<feature type="transmembrane region" description="Helical" evidence="1">
    <location>
        <begin position="172"/>
        <end position="190"/>
    </location>
</feature>
<protein>
    <recommendedName>
        <fullName evidence="4">DUF5671 domain-containing protein</fullName>
    </recommendedName>
</protein>
<feature type="transmembrane region" description="Helical" evidence="1">
    <location>
        <begin position="305"/>
        <end position="328"/>
    </location>
</feature>
<evidence type="ECO:0000313" key="2">
    <source>
        <dbReference type="EMBL" id="OGY84681.1"/>
    </source>
</evidence>
<reference evidence="2 3" key="1">
    <citation type="journal article" date="2016" name="Nat. Commun.">
        <title>Thousands of microbial genomes shed light on interconnected biogeochemical processes in an aquifer system.</title>
        <authorList>
            <person name="Anantharaman K."/>
            <person name="Brown C.T."/>
            <person name="Hug L.A."/>
            <person name="Sharon I."/>
            <person name="Castelle C.J."/>
            <person name="Probst A.J."/>
            <person name="Thomas B.C."/>
            <person name="Singh A."/>
            <person name="Wilkins M.J."/>
            <person name="Karaoz U."/>
            <person name="Brodie E.L."/>
            <person name="Williams K.H."/>
            <person name="Hubbard S.S."/>
            <person name="Banfield J.F."/>
        </authorList>
    </citation>
    <scope>NUCLEOTIDE SEQUENCE [LARGE SCALE GENOMIC DNA]</scope>
</reference>
<evidence type="ECO:0000256" key="1">
    <source>
        <dbReference type="SAM" id="Phobius"/>
    </source>
</evidence>
<evidence type="ECO:0000313" key="3">
    <source>
        <dbReference type="Proteomes" id="UP000179164"/>
    </source>
</evidence>
<dbReference type="STRING" id="1798543.A2898_01085"/>
<feature type="transmembrane region" description="Helical" evidence="1">
    <location>
        <begin position="245"/>
        <end position="270"/>
    </location>
</feature>
<gene>
    <name evidence="2" type="ORF">A2898_01085</name>
</gene>
<keyword evidence="1" id="KW-0812">Transmembrane</keyword>
<feature type="transmembrane region" description="Helical" evidence="1">
    <location>
        <begin position="105"/>
        <end position="127"/>
    </location>
</feature>
<keyword evidence="1" id="KW-0472">Membrane</keyword>
<feature type="transmembrane region" description="Helical" evidence="1">
    <location>
        <begin position="76"/>
        <end position="99"/>
    </location>
</feature>
<organism evidence="2 3">
    <name type="scientific">Candidatus Kerfeldbacteria bacterium RIFCSPLOWO2_01_FULL_48_11</name>
    <dbReference type="NCBI Taxonomy" id="1798543"/>
    <lineage>
        <taxon>Bacteria</taxon>
        <taxon>Candidatus Kerfeldiibacteriota</taxon>
    </lineage>
</organism>
<dbReference type="AlphaFoldDB" id="A0A1G2B687"/>
<comment type="caution">
    <text evidence="2">The sequence shown here is derived from an EMBL/GenBank/DDBJ whole genome shotgun (WGS) entry which is preliminary data.</text>
</comment>
<sequence length="450" mass="49842">MEDDSLREWVAKAHAKGLPDDEIVRDVTQKGWKEPEIRKALKAHKGGLSVVDSPSEPMTGNLFLRAWQIVKSRWKLLAGIALIQALIITGVQLLITATSASFSSFLLYTTLLVLMVFFCTLSLTHTVSRVTEGSVSAVAHATIKTYGFYIWTAVLGVLATLGGLVAFVMPGIILSIMLIPLPFVVVEEKVHGMAALKRCFALTRDFRWDTFLKILVLGLAFLAVFIVLFLIIFAMWFAVSASRGAALSLGGFLAGEIGFLVIQAILYLLLPAFSQAYYAVIYRDLSAIHPRENDPEPIIRQGKKIMLGFMIAGMVFAIPLSISVGFLASTGVYDEFLNYGKITQESVRIEREYYNYLVSNTEELITDEADRNDIVRSINIIGLQVSLQDYYLKNSVYPATLDELIPTFLPEMLVDPATGESYGYALSENGKGWELCTIFDTDGLQCVTWP</sequence>
<proteinExistence type="predicted"/>
<keyword evidence="1" id="KW-1133">Transmembrane helix</keyword>
<dbReference type="EMBL" id="MHKE01000005">
    <property type="protein sequence ID" value="OGY84681.1"/>
    <property type="molecule type" value="Genomic_DNA"/>
</dbReference>
<feature type="transmembrane region" description="Helical" evidence="1">
    <location>
        <begin position="148"/>
        <end position="166"/>
    </location>
</feature>
<evidence type="ECO:0008006" key="4">
    <source>
        <dbReference type="Google" id="ProtNLM"/>
    </source>
</evidence>
<dbReference type="Proteomes" id="UP000179164">
    <property type="component" value="Unassembled WGS sequence"/>
</dbReference>
<name>A0A1G2B687_9BACT</name>